<organism evidence="2 3">
    <name type="scientific">Amycolatopsis melonis</name>
    <dbReference type="NCBI Taxonomy" id="3156488"/>
    <lineage>
        <taxon>Bacteria</taxon>
        <taxon>Bacillati</taxon>
        <taxon>Actinomycetota</taxon>
        <taxon>Actinomycetes</taxon>
        <taxon>Pseudonocardiales</taxon>
        <taxon>Pseudonocardiaceae</taxon>
        <taxon>Amycolatopsis</taxon>
    </lineage>
</organism>
<dbReference type="RefSeq" id="WP_348955242.1">
    <property type="nucleotide sequence ID" value="NZ_JBDZYD010000014.1"/>
</dbReference>
<dbReference type="EMBL" id="JBDZYD010000014">
    <property type="protein sequence ID" value="MEQ0564180.1"/>
    <property type="molecule type" value="Genomic_DNA"/>
</dbReference>
<gene>
    <name evidence="2" type="ORF">ABJI51_34285</name>
</gene>
<evidence type="ECO:0008006" key="4">
    <source>
        <dbReference type="Google" id="ProtNLM"/>
    </source>
</evidence>
<feature type="compositionally biased region" description="Polar residues" evidence="1">
    <location>
        <begin position="60"/>
        <end position="73"/>
    </location>
</feature>
<evidence type="ECO:0000313" key="2">
    <source>
        <dbReference type="EMBL" id="MEQ0564180.1"/>
    </source>
</evidence>
<reference evidence="2 3" key="1">
    <citation type="submission" date="2024-05" db="EMBL/GenBank/DDBJ databases">
        <authorList>
            <person name="Zhao H."/>
            <person name="Xu Y."/>
            <person name="Lin S."/>
            <person name="Spain J.C."/>
            <person name="Zhou N.-Y."/>
        </authorList>
    </citation>
    <scope>NUCLEOTIDE SEQUENCE [LARGE SCALE GENOMIC DNA]</scope>
    <source>
        <strain evidence="2 3">NEAU-NG30</strain>
    </source>
</reference>
<proteinExistence type="predicted"/>
<evidence type="ECO:0000256" key="1">
    <source>
        <dbReference type="SAM" id="MobiDB-lite"/>
    </source>
</evidence>
<keyword evidence="3" id="KW-1185">Reference proteome</keyword>
<dbReference type="Proteomes" id="UP001440984">
    <property type="component" value="Unassembled WGS sequence"/>
</dbReference>
<protein>
    <recommendedName>
        <fullName evidence="4">Serine/threonine protein kinase</fullName>
    </recommendedName>
</protein>
<accession>A0ABV0LPD9</accession>
<comment type="caution">
    <text evidence="2">The sequence shown here is derived from an EMBL/GenBank/DDBJ whole genome shotgun (WGS) entry which is preliminary data.</text>
</comment>
<evidence type="ECO:0000313" key="3">
    <source>
        <dbReference type="Proteomes" id="UP001440984"/>
    </source>
</evidence>
<feature type="region of interest" description="Disordered" evidence="1">
    <location>
        <begin position="48"/>
        <end position="73"/>
    </location>
</feature>
<name>A0ABV0LPD9_9PSEU</name>
<sequence length="219" mass="23566">MVQLGSGRLAAVVFAATLAGCGAVGTAAWLVQHRAQAPAEPGLALGTTIPATTLPPDTPVSETPLSQTSQTTEALPDTLERVTGPAGLATVLPRGWSTKTLPEPGSMQATDPADARRIVKFGGAPPSDDTDILTYHQRYEQQIAKRKGYVLHGLNPTTLRGYDAVDWEFAWDAPEGRRHVRAFYWRSGGIEYYVYAHGPESSRPETTALVQRMLDEATP</sequence>